<evidence type="ECO:0000256" key="1">
    <source>
        <dbReference type="SAM" id="MobiDB-lite"/>
    </source>
</evidence>
<evidence type="ECO:0000313" key="3">
    <source>
        <dbReference type="EMBL" id="GIH14397.1"/>
    </source>
</evidence>
<dbReference type="Pfam" id="PF20530">
    <property type="entry name" value="DUF6745"/>
    <property type="match status" value="1"/>
</dbReference>
<protein>
    <recommendedName>
        <fullName evidence="2">DUF6745 domain-containing protein</fullName>
    </recommendedName>
</protein>
<evidence type="ECO:0000259" key="2">
    <source>
        <dbReference type="Pfam" id="PF20530"/>
    </source>
</evidence>
<gene>
    <name evidence="3" type="ORF">Raf01_25690</name>
</gene>
<reference evidence="3" key="1">
    <citation type="submission" date="2021-01" db="EMBL/GenBank/DDBJ databases">
        <title>Whole genome shotgun sequence of Rugosimonospora africana NBRC 104875.</title>
        <authorList>
            <person name="Komaki H."/>
            <person name="Tamura T."/>
        </authorList>
    </citation>
    <scope>NUCLEOTIDE SEQUENCE</scope>
    <source>
        <strain evidence="3">NBRC 104875</strain>
    </source>
</reference>
<dbReference type="RefSeq" id="WP_239133565.1">
    <property type="nucleotide sequence ID" value="NZ_BONZ01000023.1"/>
</dbReference>
<feature type="domain" description="DUF6745" evidence="2">
    <location>
        <begin position="244"/>
        <end position="313"/>
    </location>
</feature>
<proteinExistence type="predicted"/>
<dbReference type="EMBL" id="BONZ01000023">
    <property type="protein sequence ID" value="GIH14397.1"/>
    <property type="molecule type" value="Genomic_DNA"/>
</dbReference>
<name>A0A8J3VPX5_9ACTN</name>
<sequence length="317" mass="35432">MTAATRHIAASDAPAVPNFRTGRAFPASQGFPASRQLPVSGIRATTDVAARHWRRAADIRREWLHCGLSTDPADREAAEQALATVYARLRRPRPRFVWVDSPRQALPLVAGLPTLDTLYQWVIRPPHSGPPPLASDLAASLSRLRGALDERITRPDFEPPPPKRKSTQEPWPTLAPLDALRAGVPFREVLRQGVRDALRTSLAEGFSLPVRGALAERGTPAVCWYGQQEAYWIGYYDTWRRLGLAQYSPADDRQLDVWATLARSCGWWWPGETVCVVVERPAAIRVERVPGGHHEQVRPRRDDGPAVEYRDGWCPDV</sequence>
<dbReference type="AlphaFoldDB" id="A0A8J3VPX5"/>
<dbReference type="Proteomes" id="UP000642748">
    <property type="component" value="Unassembled WGS sequence"/>
</dbReference>
<dbReference type="InterPro" id="IPR046633">
    <property type="entry name" value="DUF6745"/>
</dbReference>
<evidence type="ECO:0000313" key="4">
    <source>
        <dbReference type="Proteomes" id="UP000642748"/>
    </source>
</evidence>
<comment type="caution">
    <text evidence="3">The sequence shown here is derived from an EMBL/GenBank/DDBJ whole genome shotgun (WGS) entry which is preliminary data.</text>
</comment>
<keyword evidence="4" id="KW-1185">Reference proteome</keyword>
<feature type="region of interest" description="Disordered" evidence="1">
    <location>
        <begin position="151"/>
        <end position="171"/>
    </location>
</feature>
<organism evidence="3 4">
    <name type="scientific">Rugosimonospora africana</name>
    <dbReference type="NCBI Taxonomy" id="556532"/>
    <lineage>
        <taxon>Bacteria</taxon>
        <taxon>Bacillati</taxon>
        <taxon>Actinomycetota</taxon>
        <taxon>Actinomycetes</taxon>
        <taxon>Micromonosporales</taxon>
        <taxon>Micromonosporaceae</taxon>
        <taxon>Rugosimonospora</taxon>
    </lineage>
</organism>
<accession>A0A8J3VPX5</accession>